<gene>
    <name evidence="4" type="primary">LOC110985082</name>
</gene>
<keyword evidence="2" id="KW-1133">Transmembrane helix</keyword>
<organism evidence="3 4">
    <name type="scientific">Acanthaster planci</name>
    <name type="common">Crown-of-thorns starfish</name>
    <dbReference type="NCBI Taxonomy" id="133434"/>
    <lineage>
        <taxon>Eukaryota</taxon>
        <taxon>Metazoa</taxon>
        <taxon>Echinodermata</taxon>
        <taxon>Eleutherozoa</taxon>
        <taxon>Asterozoa</taxon>
        <taxon>Asteroidea</taxon>
        <taxon>Valvatacea</taxon>
        <taxon>Valvatida</taxon>
        <taxon>Acanthasteridae</taxon>
        <taxon>Acanthaster</taxon>
    </lineage>
</organism>
<feature type="compositionally biased region" description="Polar residues" evidence="1">
    <location>
        <begin position="242"/>
        <end position="258"/>
    </location>
</feature>
<feature type="region of interest" description="Disordered" evidence="1">
    <location>
        <begin position="174"/>
        <end position="277"/>
    </location>
</feature>
<evidence type="ECO:0000256" key="2">
    <source>
        <dbReference type="SAM" id="Phobius"/>
    </source>
</evidence>
<reference evidence="4" key="1">
    <citation type="submission" date="2025-08" db="UniProtKB">
        <authorList>
            <consortium name="RefSeq"/>
        </authorList>
    </citation>
    <scope>IDENTIFICATION</scope>
</reference>
<feature type="transmembrane region" description="Helical" evidence="2">
    <location>
        <begin position="551"/>
        <end position="577"/>
    </location>
</feature>
<keyword evidence="3" id="KW-1185">Reference proteome</keyword>
<keyword evidence="2" id="KW-0812">Transmembrane</keyword>
<feature type="region of interest" description="Disordered" evidence="1">
    <location>
        <begin position="424"/>
        <end position="463"/>
    </location>
</feature>
<sequence length="596" mass="67161">MSLSVIMEEPLGFQEDDLEFVGRVSHTPSQPHKYGGRKRDSGRYGSPTGRYIRAAAGRSLGGLRPSQSYSPNSPRSSRMSAHHQPRVTPIRFIRNPRHPKSLYDTEISMRNFMRRGPPKPTPELSFPDPSKHRAFRNPMAPRFHHEFDFTEEDYDIKRNPLAGVHLDVLLAGTSEFPGTHNRGYDDTGDRDIDSNDQDSSDSDESESSNMGEDLEAGDDVSVNDSASRIVEETQRRDGAIYSSVNKNWASKSSGSQQMRAEPPPFAPQPPPVLPKPAAKPLVIPRAVANQDEYRQQEPTWEEEKEIPPPVPEPLDTLAEEDEDQQEVEEVEVEPVPESAPQELRDMSTQTNLNVQAVGGEQDEPEEGEEAEERFIQIQEGREDVSIMTHENWEAVAPWSQRSSEPVNRSTSLAVNYRRVVAELSGVDRQRGEPPQEQRPRHQEGRRDPSHIREEPPPWSPPIVPQMEQILRPIPGDMRNYPPPSREWDAPRRRYPDSGIPMAAFCNRCCFVTLLLLALGVIIGLAVVTSVYVTSGNCDGAPCGLIQEQGYLGGLVALGALAILVVFALFTWCCYNVSRRQRDQHKYRPRERQMYLP</sequence>
<keyword evidence="2" id="KW-0472">Membrane</keyword>
<feature type="compositionally biased region" description="Basic and acidic residues" evidence="1">
    <location>
        <begin position="182"/>
        <end position="193"/>
    </location>
</feature>
<accession>A0A8B7ZE88</accession>
<dbReference type="KEGG" id="aplc:110985082"/>
<feature type="region of interest" description="Disordered" evidence="1">
    <location>
        <begin position="292"/>
        <end position="349"/>
    </location>
</feature>
<feature type="transmembrane region" description="Helical" evidence="2">
    <location>
        <begin position="508"/>
        <end position="531"/>
    </location>
</feature>
<evidence type="ECO:0000256" key="1">
    <source>
        <dbReference type="SAM" id="MobiDB-lite"/>
    </source>
</evidence>
<feature type="compositionally biased region" description="Acidic residues" evidence="1">
    <location>
        <begin position="317"/>
        <end position="334"/>
    </location>
</feature>
<feature type="compositionally biased region" description="Low complexity" evidence="1">
    <location>
        <begin position="64"/>
        <end position="79"/>
    </location>
</feature>
<name>A0A8B7ZE88_ACAPL</name>
<protein>
    <submittedName>
        <fullName evidence="4">Uncharacterized protein LOC110985082</fullName>
    </submittedName>
</protein>
<dbReference type="RefSeq" id="XP_022101521.1">
    <property type="nucleotide sequence ID" value="XM_022245829.1"/>
</dbReference>
<dbReference type="GeneID" id="110985082"/>
<dbReference type="AlphaFoldDB" id="A0A8B7ZE88"/>
<feature type="compositionally biased region" description="Basic and acidic residues" evidence="1">
    <location>
        <begin position="425"/>
        <end position="455"/>
    </location>
</feature>
<dbReference type="OMA" id="PRERQMY"/>
<proteinExistence type="predicted"/>
<evidence type="ECO:0000313" key="4">
    <source>
        <dbReference type="RefSeq" id="XP_022101521.1"/>
    </source>
</evidence>
<dbReference type="Proteomes" id="UP000694845">
    <property type="component" value="Unplaced"/>
</dbReference>
<feature type="compositionally biased region" description="Basic and acidic residues" evidence="1">
    <location>
        <begin position="229"/>
        <end position="238"/>
    </location>
</feature>
<feature type="region of interest" description="Disordered" evidence="1">
    <location>
        <begin position="22"/>
        <end position="89"/>
    </location>
</feature>
<feature type="compositionally biased region" description="Acidic residues" evidence="1">
    <location>
        <begin position="194"/>
        <end position="218"/>
    </location>
</feature>
<feature type="compositionally biased region" description="Pro residues" evidence="1">
    <location>
        <begin position="261"/>
        <end position="274"/>
    </location>
</feature>
<dbReference type="OrthoDB" id="10491677at2759"/>
<evidence type="ECO:0000313" key="3">
    <source>
        <dbReference type="Proteomes" id="UP000694845"/>
    </source>
</evidence>